<dbReference type="GO" id="GO:0003723">
    <property type="term" value="F:RNA binding"/>
    <property type="evidence" value="ECO:0007669"/>
    <property type="project" value="InterPro"/>
</dbReference>
<evidence type="ECO:0000313" key="1">
    <source>
        <dbReference type="EMBL" id="KAF5758565.1"/>
    </source>
</evidence>
<proteinExistence type="predicted"/>
<dbReference type="Gramene" id="mRNA:HanXRQr2_Chr16g0730691">
    <property type="protein sequence ID" value="CDS:HanXRQr2_Chr16g0730691.1"/>
    <property type="gene ID" value="HanXRQr2_Chr16g0730691"/>
</dbReference>
<reference evidence="2" key="2">
    <citation type="submission" date="2017-02" db="EMBL/GenBank/DDBJ databases">
        <title>Sunflower complete genome.</title>
        <authorList>
            <person name="Langlade N."/>
            <person name="Munos S."/>
        </authorList>
    </citation>
    <scope>NUCLEOTIDE SEQUENCE [LARGE SCALE GENOMIC DNA]</scope>
    <source>
        <tissue evidence="2">Leaves</tissue>
    </source>
</reference>
<evidence type="ECO:0000313" key="2">
    <source>
        <dbReference type="EMBL" id="OTF90811.1"/>
    </source>
</evidence>
<dbReference type="Proteomes" id="UP000215914">
    <property type="component" value="Chromosome 16"/>
</dbReference>
<keyword evidence="1" id="KW-0687">Ribonucleoprotein</keyword>
<sequence>MICIVIGNIGQKINPIGFRLGTTQGHHSLSFGSHNQNIFRGSARRSKNKKLYKELCIKNTKTSSGVEGIVRIEIQKRIDMIQIIIYMGFPKILIESRSLESKNYI</sequence>
<protein>
    <submittedName>
        <fullName evidence="2">Putative KH domain, prokaryotic type, KH domain-like, alpha/beta</fullName>
    </submittedName>
    <submittedName>
        <fullName evidence="1">Ribosomal protein S3</fullName>
    </submittedName>
</protein>
<dbReference type="EMBL" id="CM007905">
    <property type="protein sequence ID" value="OTF90811.1"/>
    <property type="molecule type" value="Genomic_DNA"/>
</dbReference>
<keyword evidence="3" id="KW-1185">Reference proteome</keyword>
<name>A0A251S0X5_HELAN</name>
<dbReference type="InterPro" id="IPR009019">
    <property type="entry name" value="KH_sf_prok-type"/>
</dbReference>
<dbReference type="InParanoid" id="A0A251S0X5"/>
<accession>A0A251S0X5</accession>
<reference evidence="1" key="3">
    <citation type="submission" date="2020-06" db="EMBL/GenBank/DDBJ databases">
        <title>Helianthus annuus Genome sequencing and assembly Release 2.</title>
        <authorList>
            <person name="Gouzy J."/>
            <person name="Langlade N."/>
            <person name="Munos S."/>
        </authorList>
    </citation>
    <scope>NUCLEOTIDE SEQUENCE</scope>
    <source>
        <tissue evidence="1">Leaves</tissue>
    </source>
</reference>
<dbReference type="STRING" id="4232.A0A251S0X5"/>
<gene>
    <name evidence="2" type="ORF">HannXRQ_Chr16g0503681</name>
    <name evidence="1" type="ORF">HanXRQr2_Chr16g0730691</name>
</gene>
<dbReference type="SUPFAM" id="SSF54814">
    <property type="entry name" value="Prokaryotic type KH domain (KH-domain type II)"/>
    <property type="match status" value="1"/>
</dbReference>
<reference evidence="1 3" key="1">
    <citation type="journal article" date="2017" name="Nature">
        <title>The sunflower genome provides insights into oil metabolism, flowering and Asterid evolution.</title>
        <authorList>
            <person name="Badouin H."/>
            <person name="Gouzy J."/>
            <person name="Grassa C.J."/>
            <person name="Murat F."/>
            <person name="Staton S.E."/>
            <person name="Cottret L."/>
            <person name="Lelandais-Briere C."/>
            <person name="Owens G.L."/>
            <person name="Carrere S."/>
            <person name="Mayjonade B."/>
            <person name="Legrand L."/>
            <person name="Gill N."/>
            <person name="Kane N.C."/>
            <person name="Bowers J.E."/>
            <person name="Hubner S."/>
            <person name="Bellec A."/>
            <person name="Berard A."/>
            <person name="Berges H."/>
            <person name="Blanchet N."/>
            <person name="Boniface M.C."/>
            <person name="Brunel D."/>
            <person name="Catrice O."/>
            <person name="Chaidir N."/>
            <person name="Claudel C."/>
            <person name="Donnadieu C."/>
            <person name="Faraut T."/>
            <person name="Fievet G."/>
            <person name="Helmstetter N."/>
            <person name="King M."/>
            <person name="Knapp S.J."/>
            <person name="Lai Z."/>
            <person name="Le Paslier M.C."/>
            <person name="Lippi Y."/>
            <person name="Lorenzon L."/>
            <person name="Mandel J.R."/>
            <person name="Marage G."/>
            <person name="Marchand G."/>
            <person name="Marquand E."/>
            <person name="Bret-Mestries E."/>
            <person name="Morien E."/>
            <person name="Nambeesan S."/>
            <person name="Nguyen T."/>
            <person name="Pegot-Espagnet P."/>
            <person name="Pouilly N."/>
            <person name="Raftis F."/>
            <person name="Sallet E."/>
            <person name="Schiex T."/>
            <person name="Thomas J."/>
            <person name="Vandecasteele C."/>
            <person name="Vares D."/>
            <person name="Vear F."/>
            <person name="Vautrin S."/>
            <person name="Crespi M."/>
            <person name="Mangin B."/>
            <person name="Burke J.M."/>
            <person name="Salse J."/>
            <person name="Munos S."/>
            <person name="Vincourt P."/>
            <person name="Rieseberg L.H."/>
            <person name="Langlade N.B."/>
        </authorList>
    </citation>
    <scope>NUCLEOTIDE SEQUENCE [LARGE SCALE GENOMIC DNA]</scope>
    <source>
        <strain evidence="3">cv. SF193</strain>
        <tissue evidence="1">Leaves</tissue>
    </source>
</reference>
<organism evidence="2 3">
    <name type="scientific">Helianthus annuus</name>
    <name type="common">Common sunflower</name>
    <dbReference type="NCBI Taxonomy" id="4232"/>
    <lineage>
        <taxon>Eukaryota</taxon>
        <taxon>Viridiplantae</taxon>
        <taxon>Streptophyta</taxon>
        <taxon>Embryophyta</taxon>
        <taxon>Tracheophyta</taxon>
        <taxon>Spermatophyta</taxon>
        <taxon>Magnoliopsida</taxon>
        <taxon>eudicotyledons</taxon>
        <taxon>Gunneridae</taxon>
        <taxon>Pentapetalae</taxon>
        <taxon>asterids</taxon>
        <taxon>campanulids</taxon>
        <taxon>Asterales</taxon>
        <taxon>Asteraceae</taxon>
        <taxon>Asteroideae</taxon>
        <taxon>Heliantheae alliance</taxon>
        <taxon>Heliantheae</taxon>
        <taxon>Helianthus</taxon>
    </lineage>
</organism>
<dbReference type="EMBL" id="MNCJ02000331">
    <property type="protein sequence ID" value="KAF5758565.1"/>
    <property type="molecule type" value="Genomic_DNA"/>
</dbReference>
<dbReference type="GO" id="GO:0005840">
    <property type="term" value="C:ribosome"/>
    <property type="evidence" value="ECO:0007669"/>
    <property type="project" value="UniProtKB-KW"/>
</dbReference>
<evidence type="ECO:0000313" key="3">
    <source>
        <dbReference type="Proteomes" id="UP000215914"/>
    </source>
</evidence>
<dbReference type="AlphaFoldDB" id="A0A251S0X5"/>
<keyword evidence="1" id="KW-0689">Ribosomal protein</keyword>